<proteinExistence type="predicted"/>
<dbReference type="EMBL" id="MW021758">
    <property type="protein sequence ID" value="QPX76785.1"/>
    <property type="molecule type" value="Genomic_DNA"/>
</dbReference>
<protein>
    <submittedName>
        <fullName evidence="1">Uncharacterized protein</fullName>
    </submittedName>
</protein>
<name>A0A7T3NBQ4_9CAUD</name>
<evidence type="ECO:0000313" key="1">
    <source>
        <dbReference type="EMBL" id="QPX76785.1"/>
    </source>
</evidence>
<accession>A0A7T3NBQ4</accession>
<reference evidence="1 2" key="1">
    <citation type="submission" date="2020-09" db="EMBL/GenBank/DDBJ databases">
        <authorList>
            <person name="Bustos Y."/>
            <person name="Adams S."/>
            <person name="Bishop E."/>
            <person name="Cobbley H."/>
            <person name="Haycock D."/>
            <person name="Hoopes M."/>
            <person name="Newey C."/>
            <person name="Thompson D."/>
            <person name="Carr E."/>
            <person name="Breakwell D.P."/>
            <person name="Grose J.H."/>
        </authorList>
    </citation>
    <scope>NUCLEOTIDE SEQUENCE [LARGE SCALE GENOMIC DNA]</scope>
</reference>
<evidence type="ECO:0000313" key="2">
    <source>
        <dbReference type="Proteomes" id="UP000595230"/>
    </source>
</evidence>
<sequence>MLDLRSPPGRHSKRIVLYLDYKEEIHDLYLSLSKDWGIIGAPRLLIEGAINSITASTPPKVILKELSEIIMLVRNPFFQKENWDMNNWMSDALVFYGMFQKFYAHVLLARNLTGEYSVSSIDFSQSSIRLMLEKP</sequence>
<organism evidence="1 2">
    <name type="scientific">Serratia phage vB_SmaM_Yaphecito</name>
    <dbReference type="NCBI Taxonomy" id="2777368"/>
    <lineage>
        <taxon>Viruses</taxon>
        <taxon>Duplodnaviria</taxon>
        <taxon>Heunggongvirae</taxon>
        <taxon>Uroviricota</taxon>
        <taxon>Caudoviricetes</taxon>
        <taxon>Chimalliviridae</taxon>
        <taxon>Moabitevirus</taxon>
        <taxon>Moabitevirus moabite</taxon>
    </lineage>
</organism>
<dbReference type="Proteomes" id="UP000595230">
    <property type="component" value="Segment"/>
</dbReference>